<evidence type="ECO:0000256" key="1">
    <source>
        <dbReference type="SAM" id="MobiDB-lite"/>
    </source>
</evidence>
<comment type="caution">
    <text evidence="2">The sequence shown here is derived from an EMBL/GenBank/DDBJ whole genome shotgun (WGS) entry which is preliminary data.</text>
</comment>
<feature type="non-terminal residue" evidence="2">
    <location>
        <position position="106"/>
    </location>
</feature>
<evidence type="ECO:0008006" key="4">
    <source>
        <dbReference type="Google" id="ProtNLM"/>
    </source>
</evidence>
<reference evidence="2 3" key="1">
    <citation type="submission" date="2020-01" db="EMBL/GenBank/DDBJ databases">
        <title>Insect and environment-associated Actinomycetes.</title>
        <authorList>
            <person name="Currrie C."/>
            <person name="Chevrette M."/>
            <person name="Carlson C."/>
            <person name="Stubbendieck R."/>
            <person name="Wendt-Pienkowski E."/>
        </authorList>
    </citation>
    <scope>NUCLEOTIDE SEQUENCE [LARGE SCALE GENOMIC DNA]</scope>
    <source>
        <strain evidence="2 3">SID7590</strain>
    </source>
</reference>
<evidence type="ECO:0000313" key="2">
    <source>
        <dbReference type="EMBL" id="NEC20238.1"/>
    </source>
</evidence>
<dbReference type="AlphaFoldDB" id="A0A7K3RYD8"/>
<proteinExistence type="predicted"/>
<dbReference type="EMBL" id="JAAGMP010000831">
    <property type="protein sequence ID" value="NEC20238.1"/>
    <property type="molecule type" value="Genomic_DNA"/>
</dbReference>
<evidence type="ECO:0000313" key="3">
    <source>
        <dbReference type="Proteomes" id="UP000469670"/>
    </source>
</evidence>
<gene>
    <name evidence="2" type="ORF">G3I50_18590</name>
</gene>
<feature type="compositionally biased region" description="Low complexity" evidence="1">
    <location>
        <begin position="75"/>
        <end position="86"/>
    </location>
</feature>
<name>A0A7K3RYD8_9ACTN</name>
<feature type="region of interest" description="Disordered" evidence="1">
    <location>
        <begin position="63"/>
        <end position="106"/>
    </location>
</feature>
<feature type="compositionally biased region" description="Gly residues" evidence="1">
    <location>
        <begin position="87"/>
        <end position="106"/>
    </location>
</feature>
<protein>
    <recommendedName>
        <fullName evidence="4">Zinc ribbon domain-containing protein</fullName>
    </recommendedName>
</protein>
<accession>A0A7K3RYD8</accession>
<dbReference type="Proteomes" id="UP000469670">
    <property type="component" value="Unassembled WGS sequence"/>
</dbReference>
<organism evidence="2 3">
    <name type="scientific">Streptomyces parvus</name>
    <dbReference type="NCBI Taxonomy" id="66428"/>
    <lineage>
        <taxon>Bacteria</taxon>
        <taxon>Bacillati</taxon>
        <taxon>Actinomycetota</taxon>
        <taxon>Actinomycetes</taxon>
        <taxon>Kitasatosporales</taxon>
        <taxon>Streptomycetaceae</taxon>
        <taxon>Streptomyces</taxon>
    </lineage>
</organism>
<sequence length="106" mass="11082">MIICRRCGGRNRDSDDFCGSCGAFLEWSGERVVPEISEEVRQEAEDAAAAAPRVPLMQRLARMANPGVRGTPEAMPTGPGMMMRPPGAGGMPPGMPGGMGGPPRLG</sequence>